<evidence type="ECO:0000313" key="2">
    <source>
        <dbReference type="Proteomes" id="UP000027120"/>
    </source>
</evidence>
<accession>A0A067F6H3</accession>
<dbReference type="EMBL" id="KK784942">
    <property type="protein sequence ID" value="KDO59087.1"/>
    <property type="molecule type" value="Genomic_DNA"/>
</dbReference>
<keyword evidence="2" id="KW-1185">Reference proteome</keyword>
<protein>
    <submittedName>
        <fullName evidence="1">Uncharacterized protein</fullName>
    </submittedName>
</protein>
<name>A0A067F6H3_CITSI</name>
<proteinExistence type="predicted"/>
<dbReference type="AlphaFoldDB" id="A0A067F6H3"/>
<evidence type="ECO:0000313" key="1">
    <source>
        <dbReference type="EMBL" id="KDO59087.1"/>
    </source>
</evidence>
<gene>
    <name evidence="1" type="ORF">CISIN_1g048164mg</name>
</gene>
<sequence length="72" mass="8263">MFRMCSIAYFLDSHSSYSGRKLDVNIYHSISLCCRMVMGWLRFLESGAKFDCINSPNDVSGRMIYTFACISD</sequence>
<dbReference type="Proteomes" id="UP000027120">
    <property type="component" value="Unassembled WGS sequence"/>
</dbReference>
<reference evidence="1 2" key="1">
    <citation type="submission" date="2014-04" db="EMBL/GenBank/DDBJ databases">
        <authorList>
            <consortium name="International Citrus Genome Consortium"/>
            <person name="Gmitter F."/>
            <person name="Chen C."/>
            <person name="Farmerie W."/>
            <person name="Harkins T."/>
            <person name="Desany B."/>
            <person name="Mohiuddin M."/>
            <person name="Kodira C."/>
            <person name="Borodovsky M."/>
            <person name="Lomsadze A."/>
            <person name="Burns P."/>
            <person name="Jenkins J."/>
            <person name="Prochnik S."/>
            <person name="Shu S."/>
            <person name="Chapman J."/>
            <person name="Pitluck S."/>
            <person name="Schmutz J."/>
            <person name="Rokhsar D."/>
        </authorList>
    </citation>
    <scope>NUCLEOTIDE SEQUENCE</scope>
</reference>
<organism evidence="1 2">
    <name type="scientific">Citrus sinensis</name>
    <name type="common">Sweet orange</name>
    <name type="synonym">Citrus aurantium var. sinensis</name>
    <dbReference type="NCBI Taxonomy" id="2711"/>
    <lineage>
        <taxon>Eukaryota</taxon>
        <taxon>Viridiplantae</taxon>
        <taxon>Streptophyta</taxon>
        <taxon>Embryophyta</taxon>
        <taxon>Tracheophyta</taxon>
        <taxon>Spermatophyta</taxon>
        <taxon>Magnoliopsida</taxon>
        <taxon>eudicotyledons</taxon>
        <taxon>Gunneridae</taxon>
        <taxon>Pentapetalae</taxon>
        <taxon>rosids</taxon>
        <taxon>malvids</taxon>
        <taxon>Sapindales</taxon>
        <taxon>Rutaceae</taxon>
        <taxon>Aurantioideae</taxon>
        <taxon>Citrus</taxon>
    </lineage>
</organism>